<accession>A0A977KXJ9</accession>
<protein>
    <submittedName>
        <fullName evidence="1">Uncharacterized protein</fullName>
    </submittedName>
</protein>
<dbReference type="KEGG" id="wna:KA717_02265"/>
<organism evidence="1">
    <name type="scientific">Woronichinia naegeliana WA131</name>
    <dbReference type="NCBI Taxonomy" id="2824559"/>
    <lineage>
        <taxon>Bacteria</taxon>
        <taxon>Bacillati</taxon>
        <taxon>Cyanobacteriota</taxon>
        <taxon>Cyanophyceae</taxon>
        <taxon>Synechococcales</taxon>
        <taxon>Coelosphaeriaceae</taxon>
        <taxon>Woronichinia</taxon>
    </lineage>
</organism>
<dbReference type="AlphaFoldDB" id="A0A977KXJ9"/>
<name>A0A977KXJ9_9CYAN</name>
<sequence length="46" mass="5464">MSIFLIIFSKLDSETVKVELFRDSLLLNHHQYQFLVRGIVDEQRQG</sequence>
<dbReference type="EMBL" id="CP073041">
    <property type="protein sequence ID" value="UXE61784.1"/>
    <property type="molecule type" value="Genomic_DNA"/>
</dbReference>
<dbReference type="Proteomes" id="UP001065613">
    <property type="component" value="Chromosome"/>
</dbReference>
<gene>
    <name evidence="1" type="ORF">KA717_02265</name>
</gene>
<evidence type="ECO:0000313" key="1">
    <source>
        <dbReference type="EMBL" id="UXE61784.1"/>
    </source>
</evidence>
<reference evidence="1" key="1">
    <citation type="submission" date="2021-04" db="EMBL/GenBank/DDBJ databases">
        <title>Genome sequence of Woronichinia naegeliana from Washington state freshwater lake bloom.</title>
        <authorList>
            <person name="Dreher T.W."/>
        </authorList>
    </citation>
    <scope>NUCLEOTIDE SEQUENCE</scope>
    <source>
        <strain evidence="1">WA131</strain>
    </source>
</reference>
<proteinExistence type="predicted"/>